<keyword evidence="2" id="KW-1185">Reference proteome</keyword>
<accession>A0A6I4MAC8</accession>
<evidence type="ECO:0000313" key="1">
    <source>
        <dbReference type="EMBL" id="MWA00977.1"/>
    </source>
</evidence>
<reference evidence="1" key="1">
    <citation type="submission" date="2019-12" db="EMBL/GenBank/DDBJ databases">
        <title>Actinomadura physcomitrii sp. nov., a novel actinomycete isolated from moss [Physcomitrium sphaericum (Ludw) Fuernr].</title>
        <authorList>
            <person name="Zhuang X."/>
        </authorList>
    </citation>
    <scope>NUCLEOTIDE SEQUENCE [LARGE SCALE GENOMIC DNA]</scope>
    <source>
        <strain evidence="1">LD22</strain>
    </source>
</reference>
<dbReference type="AlphaFoldDB" id="A0A6I4MAC8"/>
<evidence type="ECO:0000313" key="2">
    <source>
        <dbReference type="Proteomes" id="UP000462055"/>
    </source>
</evidence>
<dbReference type="Proteomes" id="UP000462055">
    <property type="component" value="Unassembled WGS sequence"/>
</dbReference>
<dbReference type="SUPFAM" id="SSF55961">
    <property type="entry name" value="Bet v1-like"/>
    <property type="match status" value="1"/>
</dbReference>
<sequence length="152" mass="16752">MAYEIEATAATTAAPGEVFRHLAVPEAWGAWGKFPTPAKQTRKGDTSTYGVGAVKAIWPAAEQTVAYEPDTHFAYIALKGLPLRRYRSDVYLDQRGTGTFIRWNSRFEPLIPGTGPLLRLGLKAMIDAFTRWLPAHAEHCPPDCPARRAGDL</sequence>
<proteinExistence type="predicted"/>
<dbReference type="Pfam" id="PF10604">
    <property type="entry name" value="Polyketide_cyc2"/>
    <property type="match status" value="1"/>
</dbReference>
<dbReference type="Gene3D" id="3.30.530.20">
    <property type="match status" value="1"/>
</dbReference>
<comment type="caution">
    <text evidence="1">The sequence shown here is derived from an EMBL/GenBank/DDBJ whole genome shotgun (WGS) entry which is preliminary data.</text>
</comment>
<protein>
    <submittedName>
        <fullName evidence="1">SRPBCC family protein</fullName>
    </submittedName>
</protein>
<dbReference type="EMBL" id="WBMS02000007">
    <property type="protein sequence ID" value="MWA00977.1"/>
    <property type="molecule type" value="Genomic_DNA"/>
</dbReference>
<gene>
    <name evidence="1" type="ORF">F8568_011405</name>
</gene>
<dbReference type="InterPro" id="IPR023393">
    <property type="entry name" value="START-like_dom_sf"/>
</dbReference>
<name>A0A6I4MAC8_9ACTN</name>
<dbReference type="RefSeq" id="WP_151593494.1">
    <property type="nucleotide sequence ID" value="NZ_WBMS02000007.1"/>
</dbReference>
<organism evidence="1 2">
    <name type="scientific">Actinomadura physcomitrii</name>
    <dbReference type="NCBI Taxonomy" id="2650748"/>
    <lineage>
        <taxon>Bacteria</taxon>
        <taxon>Bacillati</taxon>
        <taxon>Actinomycetota</taxon>
        <taxon>Actinomycetes</taxon>
        <taxon>Streptosporangiales</taxon>
        <taxon>Thermomonosporaceae</taxon>
        <taxon>Actinomadura</taxon>
    </lineage>
</organism>
<dbReference type="InterPro" id="IPR019587">
    <property type="entry name" value="Polyketide_cyclase/dehydratase"/>
</dbReference>